<reference evidence="1 2" key="2">
    <citation type="submission" date="2019-09" db="EMBL/GenBank/DDBJ databases">
        <title>Mesorhizobium sp. MaA-C15 isolated from Microcystis aeruginosa.</title>
        <authorList>
            <person name="Jeong S.E."/>
            <person name="Jin H.M."/>
            <person name="Jeon C.O."/>
        </authorList>
    </citation>
    <scope>NUCLEOTIDE SEQUENCE [LARGE SCALE GENOMIC DNA]</scope>
    <source>
        <strain evidence="1 2">MaA-C15</strain>
    </source>
</reference>
<dbReference type="InterPro" id="IPR035959">
    <property type="entry name" value="RutC-like_sf"/>
</dbReference>
<evidence type="ECO:0000313" key="2">
    <source>
        <dbReference type="Proteomes" id="UP000323258"/>
    </source>
</evidence>
<organism evidence="1 2">
    <name type="scientific">Neoaquamicrobium microcysteis</name>
    <dbReference type="NCBI Taxonomy" id="2682781"/>
    <lineage>
        <taxon>Bacteria</taxon>
        <taxon>Pseudomonadati</taxon>
        <taxon>Pseudomonadota</taxon>
        <taxon>Alphaproteobacteria</taxon>
        <taxon>Hyphomicrobiales</taxon>
        <taxon>Phyllobacteriaceae</taxon>
        <taxon>Neoaquamicrobium</taxon>
    </lineage>
</organism>
<dbReference type="InterPro" id="IPR006175">
    <property type="entry name" value="YjgF/YER057c/UK114"/>
</dbReference>
<dbReference type="EMBL" id="VSZS01000055">
    <property type="protein sequence ID" value="TYR34533.1"/>
    <property type="molecule type" value="Genomic_DNA"/>
</dbReference>
<protein>
    <submittedName>
        <fullName evidence="1">RidA family protein</fullName>
    </submittedName>
</protein>
<evidence type="ECO:0000313" key="1">
    <source>
        <dbReference type="EMBL" id="TYR34533.1"/>
    </source>
</evidence>
<keyword evidence="2" id="KW-1185">Reference proteome</keyword>
<sequence length="115" mass="12243">MSIVRHETGPRMSQANIHNGIVYLAGQVGEGASVKEQTQSILAEIDRLLALSGSSKERILTAQIWLADMADFAEMNAAWDAWVPAGNAPARATGEAKLAAPKYKVEIIVVAAQNA</sequence>
<accession>A0A5D4H2Q1</accession>
<reference evidence="1 2" key="1">
    <citation type="submission" date="2019-08" db="EMBL/GenBank/DDBJ databases">
        <authorList>
            <person name="Seo Y.L."/>
        </authorList>
    </citation>
    <scope>NUCLEOTIDE SEQUENCE [LARGE SCALE GENOMIC DNA]</scope>
    <source>
        <strain evidence="1 2">MaA-C15</strain>
    </source>
</reference>
<proteinExistence type="predicted"/>
<dbReference type="RefSeq" id="WP_148913425.1">
    <property type="nucleotide sequence ID" value="NZ_VSZS01000055.1"/>
</dbReference>
<dbReference type="PANTHER" id="PTHR47328">
    <property type="match status" value="1"/>
</dbReference>
<dbReference type="OrthoDB" id="9803101at2"/>
<dbReference type="InterPro" id="IPR035709">
    <property type="entry name" value="YoaB-like"/>
</dbReference>
<dbReference type="Gene3D" id="3.30.1330.40">
    <property type="entry name" value="RutC-like"/>
    <property type="match status" value="1"/>
</dbReference>
<name>A0A5D4H2Q1_9HYPH</name>
<gene>
    <name evidence="1" type="ORF">FY036_04025</name>
</gene>
<dbReference type="CDD" id="cd06150">
    <property type="entry name" value="YjgF_YER057c_UK114_like_2"/>
    <property type="match status" value="1"/>
</dbReference>
<comment type="caution">
    <text evidence="1">The sequence shown here is derived from an EMBL/GenBank/DDBJ whole genome shotgun (WGS) entry which is preliminary data.</text>
</comment>
<dbReference type="PANTHER" id="PTHR47328:SF1">
    <property type="entry name" value="RUTC FAMILY PROTEIN YOAB"/>
    <property type="match status" value="1"/>
</dbReference>
<dbReference type="AlphaFoldDB" id="A0A5D4H2Q1"/>
<dbReference type="SUPFAM" id="SSF55298">
    <property type="entry name" value="YjgF-like"/>
    <property type="match status" value="1"/>
</dbReference>
<dbReference type="Proteomes" id="UP000323258">
    <property type="component" value="Unassembled WGS sequence"/>
</dbReference>
<dbReference type="Pfam" id="PF01042">
    <property type="entry name" value="Ribonuc_L-PSP"/>
    <property type="match status" value="1"/>
</dbReference>